<dbReference type="EMBL" id="AP026978">
    <property type="protein sequence ID" value="BDT99318.1"/>
    <property type="molecule type" value="Genomic_DNA"/>
</dbReference>
<evidence type="ECO:0000313" key="1">
    <source>
        <dbReference type="EMBL" id="BDT99318.1"/>
    </source>
</evidence>
<evidence type="ECO:0000313" key="2">
    <source>
        <dbReference type="Proteomes" id="UP001317870"/>
    </source>
</evidence>
<accession>A0ABN6U278</accession>
<protein>
    <submittedName>
        <fullName evidence="1">Uncharacterized protein</fullName>
    </submittedName>
</protein>
<name>A0ABN6U278_9NOCA</name>
<dbReference type="Proteomes" id="UP001317870">
    <property type="component" value="Chromosome"/>
</dbReference>
<gene>
    <name evidence="1" type="ORF">IFM12276_23470</name>
</gene>
<organism evidence="1 2">
    <name type="scientific">Nocardia sputorum</name>
    <dbReference type="NCBI Taxonomy" id="2984338"/>
    <lineage>
        <taxon>Bacteria</taxon>
        <taxon>Bacillati</taxon>
        <taxon>Actinomycetota</taxon>
        <taxon>Actinomycetes</taxon>
        <taxon>Mycobacteriales</taxon>
        <taxon>Nocardiaceae</taxon>
        <taxon>Nocardia</taxon>
    </lineage>
</organism>
<proteinExistence type="predicted"/>
<reference evidence="1 2" key="1">
    <citation type="submission" date="2022-11" db="EMBL/GenBank/DDBJ databases">
        <title>Genome Sequencing of Nocardia sp. ON39_IFM12276 and assembly.</title>
        <authorList>
            <person name="Shimojima M."/>
            <person name="Toyokawa M."/>
            <person name="Uesaka K."/>
        </authorList>
    </citation>
    <scope>NUCLEOTIDE SEQUENCE [LARGE SCALE GENOMIC DNA]</scope>
    <source>
        <strain evidence="1 2">IFM 12276</strain>
    </source>
</reference>
<sequence length="73" mass="8104">MSQGEFGGQAVAHRVLATLDQLLKPTKDRFRGADAVHPAFFDCHVTKYGDPPIERQNASSSTFRAEIEIDRAM</sequence>
<keyword evidence="2" id="KW-1185">Reference proteome</keyword>